<gene>
    <name evidence="2" type="ORF">BJ125_10149</name>
    <name evidence="3" type="ORF">SAMN05892882_10149</name>
</gene>
<keyword evidence="1" id="KW-0812">Transmembrane</keyword>
<keyword evidence="5" id="KW-1185">Reference proteome</keyword>
<evidence type="ECO:0000313" key="2">
    <source>
        <dbReference type="EMBL" id="RED42332.1"/>
    </source>
</evidence>
<dbReference type="AlphaFoldDB" id="A0A336JJG3"/>
<evidence type="ECO:0000313" key="4">
    <source>
        <dbReference type="Proteomes" id="UP000252631"/>
    </source>
</evidence>
<proteinExistence type="predicted"/>
<keyword evidence="1" id="KW-0472">Membrane</keyword>
<dbReference type="OrthoDB" id="8141558at2"/>
<keyword evidence="1" id="KW-1133">Transmembrane helix</keyword>
<dbReference type="Proteomes" id="UP000256343">
    <property type="component" value="Unassembled WGS sequence"/>
</dbReference>
<reference evidence="2 5" key="2">
    <citation type="submission" date="2018-07" db="EMBL/GenBank/DDBJ databases">
        <title>Genomic Encyclopedia of Archaeal and Bacterial Type Strains, Phase II (KMG-II): from individual species to whole genera.</title>
        <authorList>
            <person name="Goeker M."/>
        </authorList>
    </citation>
    <scope>NUCLEOTIDE SEQUENCE [LARGE SCALE GENOMIC DNA]</scope>
    <source>
        <strain evidence="2 5">JA575</strain>
    </source>
</reference>
<name>A0A336JJG3_9BRAD</name>
<dbReference type="EMBL" id="UFQQ01000001">
    <property type="protein sequence ID" value="SSW88933.1"/>
    <property type="molecule type" value="Genomic_DNA"/>
</dbReference>
<evidence type="ECO:0000313" key="5">
    <source>
        <dbReference type="Proteomes" id="UP000256343"/>
    </source>
</evidence>
<reference evidence="3 4" key="1">
    <citation type="submission" date="2017-08" db="EMBL/GenBank/DDBJ databases">
        <authorList>
            <person name="de Groot N.N."/>
        </authorList>
    </citation>
    <scope>NUCLEOTIDE SEQUENCE [LARGE SCALE GENOMIC DNA]</scope>
    <source>
        <strain evidence="3 4">JA575</strain>
    </source>
</reference>
<evidence type="ECO:0000313" key="3">
    <source>
        <dbReference type="EMBL" id="SSW88933.1"/>
    </source>
</evidence>
<dbReference type="RefSeq" id="WP_114356121.1">
    <property type="nucleotide sequence ID" value="NZ_QRDT01000001.1"/>
</dbReference>
<feature type="transmembrane region" description="Helical" evidence="1">
    <location>
        <begin position="12"/>
        <end position="32"/>
    </location>
</feature>
<dbReference type="Proteomes" id="UP000252631">
    <property type="component" value="Unassembled WGS sequence"/>
</dbReference>
<evidence type="ECO:0008006" key="6">
    <source>
        <dbReference type="Google" id="ProtNLM"/>
    </source>
</evidence>
<accession>A0A336JJG3</accession>
<organism evidence="3 4">
    <name type="scientific">Rhodopseudomonas pentothenatexigens</name>
    <dbReference type="NCBI Taxonomy" id="999699"/>
    <lineage>
        <taxon>Bacteria</taxon>
        <taxon>Pseudomonadati</taxon>
        <taxon>Pseudomonadota</taxon>
        <taxon>Alphaproteobacteria</taxon>
        <taxon>Hyphomicrobiales</taxon>
        <taxon>Nitrobacteraceae</taxon>
        <taxon>Rhodopseudomonas</taxon>
    </lineage>
</organism>
<dbReference type="EMBL" id="QRDT01000001">
    <property type="protein sequence ID" value="RED42332.1"/>
    <property type="molecule type" value="Genomic_DNA"/>
</dbReference>
<sequence length="134" mass="13308">MIIHQPTPLITLLRAFGPAMLVGVVVLVQVLAPIGVVRFMAGAIADPVGAAPHCAALAQPGQASDTAPTGHNVGCCVICSLGLGSAPALPPQDVVAARFAQAVIWHLVGAAAVDAGQFVHAQARAPPALAAAFA</sequence>
<evidence type="ECO:0000256" key="1">
    <source>
        <dbReference type="SAM" id="Phobius"/>
    </source>
</evidence>
<protein>
    <recommendedName>
        <fullName evidence="6">DUF2946 family protein</fullName>
    </recommendedName>
</protein>